<protein>
    <recommendedName>
        <fullName evidence="6">Malectin-like domain-containing protein</fullName>
    </recommendedName>
</protein>
<dbReference type="PANTHER" id="PTHR45631:SF44">
    <property type="entry name" value="CARBOHYDRATE-BINDING PROTEIN OF THE ER PROTEIN"/>
    <property type="match status" value="1"/>
</dbReference>
<accession>A0A8T2XWE8</accession>
<feature type="domain" description="Malectin-like" evidence="6">
    <location>
        <begin position="174"/>
        <end position="297"/>
    </location>
</feature>
<dbReference type="Pfam" id="PF12819">
    <property type="entry name" value="Malectin_like"/>
    <property type="match status" value="2"/>
</dbReference>
<keyword evidence="4" id="KW-1133">Transmembrane helix</keyword>
<dbReference type="EMBL" id="JACEGQ020000010">
    <property type="protein sequence ID" value="KAH8497180.1"/>
    <property type="molecule type" value="Genomic_DNA"/>
</dbReference>
<dbReference type="AlphaFoldDB" id="A0A8T2XWE8"/>
<proteinExistence type="predicted"/>
<evidence type="ECO:0000313" key="7">
    <source>
        <dbReference type="EMBL" id="KAH8497180.1"/>
    </source>
</evidence>
<reference evidence="7" key="1">
    <citation type="journal article" date="2021" name="J. Hered.">
        <title>Genome Assembly of Salicaceae Populus deltoides (Eastern Cottonwood) I-69 Based on Nanopore Sequencing and Hi-C Technologies.</title>
        <authorList>
            <person name="Bai S."/>
            <person name="Wu H."/>
            <person name="Zhang J."/>
            <person name="Pan Z."/>
            <person name="Zhao W."/>
            <person name="Li Z."/>
            <person name="Tong C."/>
        </authorList>
    </citation>
    <scope>NUCLEOTIDE SEQUENCE</scope>
    <source>
        <tissue evidence="7">Leaf</tissue>
    </source>
</reference>
<dbReference type="GO" id="GO:0016020">
    <property type="term" value="C:membrane"/>
    <property type="evidence" value="ECO:0007669"/>
    <property type="project" value="UniProtKB-SubCell"/>
</dbReference>
<keyword evidence="3" id="KW-0732">Signal</keyword>
<evidence type="ECO:0000256" key="3">
    <source>
        <dbReference type="ARBA" id="ARBA00022729"/>
    </source>
</evidence>
<evidence type="ECO:0000256" key="1">
    <source>
        <dbReference type="ARBA" id="ARBA00004167"/>
    </source>
</evidence>
<keyword evidence="8" id="KW-1185">Reference proteome</keyword>
<organism evidence="7 8">
    <name type="scientific">Populus deltoides</name>
    <name type="common">Eastern poplar</name>
    <name type="synonym">Eastern cottonwood</name>
    <dbReference type="NCBI Taxonomy" id="3696"/>
    <lineage>
        <taxon>Eukaryota</taxon>
        <taxon>Viridiplantae</taxon>
        <taxon>Streptophyta</taxon>
        <taxon>Embryophyta</taxon>
        <taxon>Tracheophyta</taxon>
        <taxon>Spermatophyta</taxon>
        <taxon>Magnoliopsida</taxon>
        <taxon>eudicotyledons</taxon>
        <taxon>Gunneridae</taxon>
        <taxon>Pentapetalae</taxon>
        <taxon>rosids</taxon>
        <taxon>fabids</taxon>
        <taxon>Malpighiales</taxon>
        <taxon>Salicaceae</taxon>
        <taxon>Saliceae</taxon>
        <taxon>Populus</taxon>
    </lineage>
</organism>
<evidence type="ECO:0000256" key="5">
    <source>
        <dbReference type="ARBA" id="ARBA00023136"/>
    </source>
</evidence>
<sequence>MNEQICCKCHETLVNGLPDSLDHVGWCIDCGSVVTRVDPNMTMWDTDEDFTRSGINKRVLDQQPLDEMNTLRVFPDQTDQNCYTFPPTMFLHKTLRYVIRAGFFYGNYDGLSNPPTFDLHLKAENGLRLIQLRETRDGEVPFISTLEFMPLPDVLYPHLDPNISFSLLESGEPAWVAARSDSNILGVENDPPVPVLRESIVSNTSDLITLTVDLPTATPQSAHFAFYFAELASRPLLNDTRIIDINIDSQMMQTVEADMNKCKVVTLIVSDPTINITLAAYESCTLPPMITAVEVFASSRKR</sequence>
<name>A0A8T2XWE8_POPDE</name>
<evidence type="ECO:0000256" key="4">
    <source>
        <dbReference type="ARBA" id="ARBA00022989"/>
    </source>
</evidence>
<keyword evidence="2" id="KW-0812">Transmembrane</keyword>
<evidence type="ECO:0000313" key="8">
    <source>
        <dbReference type="Proteomes" id="UP000807159"/>
    </source>
</evidence>
<dbReference type="PANTHER" id="PTHR45631">
    <property type="entry name" value="OS07G0107800 PROTEIN-RELATED"/>
    <property type="match status" value="1"/>
</dbReference>
<comment type="subcellular location">
    <subcellularLocation>
        <location evidence="1">Membrane</location>
        <topology evidence="1">Single-pass membrane protein</topology>
    </subcellularLocation>
</comment>
<evidence type="ECO:0000256" key="2">
    <source>
        <dbReference type="ARBA" id="ARBA00022692"/>
    </source>
</evidence>
<dbReference type="Proteomes" id="UP000807159">
    <property type="component" value="Chromosome 10"/>
</dbReference>
<evidence type="ECO:0000259" key="6">
    <source>
        <dbReference type="Pfam" id="PF12819"/>
    </source>
</evidence>
<comment type="caution">
    <text evidence="7">The sequence shown here is derived from an EMBL/GenBank/DDBJ whole genome shotgun (WGS) entry which is preliminary data.</text>
</comment>
<keyword evidence="5" id="KW-0472">Membrane</keyword>
<feature type="domain" description="Malectin-like" evidence="6">
    <location>
        <begin position="28"/>
        <end position="124"/>
    </location>
</feature>
<gene>
    <name evidence="7" type="ORF">H0E87_019759</name>
</gene>
<dbReference type="InterPro" id="IPR024788">
    <property type="entry name" value="Malectin-like_Carb-bd_dom"/>
</dbReference>